<sequence>MQRVWKRWAFAVAAASLLFGSASPAASAAAAPYESYNYNYWGEAVPSPAPYLPARAVTGDSLGVGGFKEPGDVYVSPNGRIYILDSGNNRIIVLDRDWSVKQVIAGFASEGAEDGFSGPSGLFVDDNERIYVADTGNRRVVILDGSGKLEGVISNPKSDLFSADFQFAPLKVAVDKANRVYVVAQGVFEGIMQFDDKGRFIGYVGTNKVRRDYTEYIWRLLSTKAQRAQMVLFIPTEFSNLDIDPKGFLYATNIDPGSREPVKRINPSGEDVLKRFGYFDVRGDIRFRNSVGPSKMVDVKLLGSGMYGVLDSTQNRIFTYDDEGNLLYVYGGKGNQLGTFKTPVAIEQAGSAMLVLDRGKESITVFEPTRFGSAVNQAVKLHYDGEDSKAVPYWKEVLKLNSNYDIAYLGIGKSLLMEKKNKEALEYFKLGMDRKDYSVAYKRYRREAMKEHFGAFLTALLAAALAFAAFKAFKARNRRRGNRHEAGLY</sequence>
<evidence type="ECO:0000256" key="2">
    <source>
        <dbReference type="PROSITE-ProRule" id="PRU00504"/>
    </source>
</evidence>
<feature type="repeat" description="NHL" evidence="2">
    <location>
        <begin position="107"/>
        <end position="146"/>
    </location>
</feature>
<feature type="chain" id="PRO_5045694472" evidence="4">
    <location>
        <begin position="29"/>
        <end position="489"/>
    </location>
</feature>
<feature type="transmembrane region" description="Helical" evidence="3">
    <location>
        <begin position="453"/>
        <end position="473"/>
    </location>
</feature>
<feature type="repeat" description="NHL" evidence="2">
    <location>
        <begin position="60"/>
        <end position="97"/>
    </location>
</feature>
<dbReference type="SUPFAM" id="SSF48452">
    <property type="entry name" value="TPR-like"/>
    <property type="match status" value="1"/>
</dbReference>
<dbReference type="Pfam" id="PF01436">
    <property type="entry name" value="NHL"/>
    <property type="match status" value="2"/>
</dbReference>
<comment type="caution">
    <text evidence="5">The sequence shown here is derived from an EMBL/GenBank/DDBJ whole genome shotgun (WGS) entry which is preliminary data.</text>
</comment>
<keyword evidence="3" id="KW-1133">Transmembrane helix</keyword>
<proteinExistence type="predicted"/>
<keyword evidence="1" id="KW-0677">Repeat</keyword>
<accession>A0ABW5QT79</accession>
<keyword evidence="6" id="KW-1185">Reference proteome</keyword>
<gene>
    <name evidence="5" type="ORF">ACFSW5_03515</name>
</gene>
<evidence type="ECO:0000313" key="6">
    <source>
        <dbReference type="Proteomes" id="UP001597493"/>
    </source>
</evidence>
<dbReference type="RefSeq" id="WP_379269953.1">
    <property type="nucleotide sequence ID" value="NZ_JBHUMY010000002.1"/>
</dbReference>
<evidence type="ECO:0000256" key="3">
    <source>
        <dbReference type="SAM" id="Phobius"/>
    </source>
</evidence>
<dbReference type="Gene3D" id="2.120.10.30">
    <property type="entry name" value="TolB, C-terminal domain"/>
    <property type="match status" value="2"/>
</dbReference>
<reference evidence="6" key="1">
    <citation type="journal article" date="2019" name="Int. J. Syst. Evol. Microbiol.">
        <title>The Global Catalogue of Microorganisms (GCM) 10K type strain sequencing project: providing services to taxonomists for standard genome sequencing and annotation.</title>
        <authorList>
            <consortium name="The Broad Institute Genomics Platform"/>
            <consortium name="The Broad Institute Genome Sequencing Center for Infectious Disease"/>
            <person name="Wu L."/>
            <person name="Ma J."/>
        </authorList>
    </citation>
    <scope>NUCLEOTIDE SEQUENCE [LARGE SCALE GENOMIC DNA]</scope>
    <source>
        <strain evidence="6">TISTR 1827</strain>
    </source>
</reference>
<dbReference type="InterPro" id="IPR050952">
    <property type="entry name" value="TRIM-NHL_E3_ligases"/>
</dbReference>
<dbReference type="SUPFAM" id="SSF101898">
    <property type="entry name" value="NHL repeat"/>
    <property type="match status" value="1"/>
</dbReference>
<dbReference type="Proteomes" id="UP001597493">
    <property type="component" value="Unassembled WGS sequence"/>
</dbReference>
<feature type="signal peptide" evidence="4">
    <location>
        <begin position="1"/>
        <end position="28"/>
    </location>
</feature>
<dbReference type="PANTHER" id="PTHR24104">
    <property type="entry name" value="E3 UBIQUITIN-PROTEIN LIGASE NHLRC1-RELATED"/>
    <property type="match status" value="1"/>
</dbReference>
<dbReference type="InterPro" id="IPR001258">
    <property type="entry name" value="NHL_repeat"/>
</dbReference>
<evidence type="ECO:0000256" key="1">
    <source>
        <dbReference type="ARBA" id="ARBA00022737"/>
    </source>
</evidence>
<organism evidence="5 6">
    <name type="scientific">Paenibacillus thailandensis</name>
    <dbReference type="NCBI Taxonomy" id="393250"/>
    <lineage>
        <taxon>Bacteria</taxon>
        <taxon>Bacillati</taxon>
        <taxon>Bacillota</taxon>
        <taxon>Bacilli</taxon>
        <taxon>Bacillales</taxon>
        <taxon>Paenibacillaceae</taxon>
        <taxon>Paenibacillus</taxon>
    </lineage>
</organism>
<dbReference type="PANTHER" id="PTHR24104:SF25">
    <property type="entry name" value="PROTEIN LIN-41"/>
    <property type="match status" value="1"/>
</dbReference>
<keyword evidence="3" id="KW-0472">Membrane</keyword>
<keyword evidence="3" id="KW-0812">Transmembrane</keyword>
<name>A0ABW5QT79_9BACL</name>
<dbReference type="InterPro" id="IPR011042">
    <property type="entry name" value="6-blade_b-propeller_TolB-like"/>
</dbReference>
<keyword evidence="4" id="KW-0732">Signal</keyword>
<dbReference type="PROSITE" id="PS51125">
    <property type="entry name" value="NHL"/>
    <property type="match status" value="2"/>
</dbReference>
<dbReference type="CDD" id="cd05819">
    <property type="entry name" value="NHL"/>
    <property type="match status" value="1"/>
</dbReference>
<dbReference type="EMBL" id="JBHUMY010000002">
    <property type="protein sequence ID" value="MFD2659330.1"/>
    <property type="molecule type" value="Genomic_DNA"/>
</dbReference>
<dbReference type="InterPro" id="IPR011990">
    <property type="entry name" value="TPR-like_helical_dom_sf"/>
</dbReference>
<evidence type="ECO:0000313" key="5">
    <source>
        <dbReference type="EMBL" id="MFD2659330.1"/>
    </source>
</evidence>
<protein>
    <submittedName>
        <fullName evidence="5">Gluconolactonase</fullName>
    </submittedName>
</protein>
<evidence type="ECO:0000256" key="4">
    <source>
        <dbReference type="SAM" id="SignalP"/>
    </source>
</evidence>